<gene>
    <name evidence="2" type="ORF">BDK51DRAFT_33149</name>
</gene>
<name>A0A4P9VYB4_9FUNG</name>
<organism evidence="2 3">
    <name type="scientific">Blyttiomyces helicus</name>
    <dbReference type="NCBI Taxonomy" id="388810"/>
    <lineage>
        <taxon>Eukaryota</taxon>
        <taxon>Fungi</taxon>
        <taxon>Fungi incertae sedis</taxon>
        <taxon>Chytridiomycota</taxon>
        <taxon>Chytridiomycota incertae sedis</taxon>
        <taxon>Chytridiomycetes</taxon>
        <taxon>Chytridiomycetes incertae sedis</taxon>
        <taxon>Blyttiomyces</taxon>
    </lineage>
</organism>
<dbReference type="EMBL" id="ML002113">
    <property type="protein sequence ID" value="RKO82766.1"/>
    <property type="molecule type" value="Genomic_DNA"/>
</dbReference>
<dbReference type="Proteomes" id="UP000269721">
    <property type="component" value="Unassembled WGS sequence"/>
</dbReference>
<accession>A0A4P9VYB4</accession>
<feature type="region of interest" description="Disordered" evidence="1">
    <location>
        <begin position="30"/>
        <end position="87"/>
    </location>
</feature>
<feature type="compositionally biased region" description="Low complexity" evidence="1">
    <location>
        <begin position="203"/>
        <end position="215"/>
    </location>
</feature>
<feature type="compositionally biased region" description="Low complexity" evidence="1">
    <location>
        <begin position="166"/>
        <end position="176"/>
    </location>
</feature>
<evidence type="ECO:0000313" key="3">
    <source>
        <dbReference type="Proteomes" id="UP000269721"/>
    </source>
</evidence>
<protein>
    <submittedName>
        <fullName evidence="2">Uncharacterized protein</fullName>
    </submittedName>
</protein>
<dbReference type="AlphaFoldDB" id="A0A4P9VYB4"/>
<evidence type="ECO:0000313" key="2">
    <source>
        <dbReference type="EMBL" id="RKO82766.1"/>
    </source>
</evidence>
<keyword evidence="3" id="KW-1185">Reference proteome</keyword>
<proteinExistence type="predicted"/>
<feature type="non-terminal residue" evidence="2">
    <location>
        <position position="1"/>
    </location>
</feature>
<feature type="region of interest" description="Disordered" evidence="1">
    <location>
        <begin position="161"/>
        <end position="215"/>
    </location>
</feature>
<reference evidence="3" key="1">
    <citation type="journal article" date="2018" name="Nat. Microbiol.">
        <title>Leveraging single-cell genomics to expand the fungal tree of life.</title>
        <authorList>
            <person name="Ahrendt S.R."/>
            <person name="Quandt C.A."/>
            <person name="Ciobanu D."/>
            <person name="Clum A."/>
            <person name="Salamov A."/>
            <person name="Andreopoulos B."/>
            <person name="Cheng J.F."/>
            <person name="Woyke T."/>
            <person name="Pelin A."/>
            <person name="Henrissat B."/>
            <person name="Reynolds N.K."/>
            <person name="Benny G.L."/>
            <person name="Smith M.E."/>
            <person name="James T.Y."/>
            <person name="Grigoriev I.V."/>
        </authorList>
    </citation>
    <scope>NUCLEOTIDE SEQUENCE [LARGE SCALE GENOMIC DNA]</scope>
</reference>
<sequence length="215" mass="24073">LQERLVLADVRHREWEVTKRREITDHKLLRHQQTARKLEDIEREREERRRRREHGRGGSTATNAPTIPHSRAASVSDSGGDNAKMVAAKDPMLKGLWEKVQAKKAARMSQRKASAAPPPPLSKQRTGPTSKPAALENRWAELDAAEREHERRREAMYRQLDEVERSVSSSVSSAVAEPITADERKSVARKSRVVTLETGRAVPLPLSPDGSSGSD</sequence>
<feature type="region of interest" description="Disordered" evidence="1">
    <location>
        <begin position="101"/>
        <end position="137"/>
    </location>
</feature>
<dbReference type="OrthoDB" id="10262255at2759"/>
<evidence type="ECO:0000256" key="1">
    <source>
        <dbReference type="SAM" id="MobiDB-lite"/>
    </source>
</evidence>
<feature type="compositionally biased region" description="Basic and acidic residues" evidence="1">
    <location>
        <begin position="36"/>
        <end position="47"/>
    </location>
</feature>